<evidence type="ECO:0000256" key="4">
    <source>
        <dbReference type="HAMAP-Rule" id="MF_00270"/>
    </source>
</evidence>
<protein>
    <recommendedName>
        <fullName evidence="4">Small ribosomal subunit protein bS18</fullName>
    </recommendedName>
</protein>
<name>A0ABN4BLU0_9MOLU</name>
<gene>
    <name evidence="4" type="primary">rpsR</name>
    <name evidence="7" type="ORF">OVS_00115</name>
</gene>
<dbReference type="SUPFAM" id="SSF46911">
    <property type="entry name" value="Ribosomal protein S18"/>
    <property type="match status" value="1"/>
</dbReference>
<dbReference type="RefSeq" id="WP_024070837.1">
    <property type="nucleotide sequence ID" value="NC_023062.1"/>
</dbReference>
<comment type="similarity">
    <text evidence="1 4 5">Belongs to the bacterial ribosomal protein bS18 family.</text>
</comment>
<dbReference type="Gene3D" id="4.10.640.10">
    <property type="entry name" value="Ribosomal protein S18"/>
    <property type="match status" value="1"/>
</dbReference>
<dbReference type="Proteomes" id="UP000018745">
    <property type="component" value="Chromosome"/>
</dbReference>
<keyword evidence="2 4" id="KW-0689">Ribosomal protein</keyword>
<dbReference type="GO" id="GO:0005840">
    <property type="term" value="C:ribosome"/>
    <property type="evidence" value="ECO:0007669"/>
    <property type="project" value="UniProtKB-KW"/>
</dbReference>
<reference evidence="7 8" key="1">
    <citation type="journal article" date="2014" name="Genome Announc.">
        <title>Complete Genome Sequence of Mycoplasma ovis Strain Michigan, a Hemoplasma of Sheep with Two Distinct 16S rRNA Genes.</title>
        <authorList>
            <person name="Deshuillers P.L."/>
            <person name="Santos A.P."/>
            <person name="do Nascimento N.C."/>
            <person name="Hampel J.A."/>
            <person name="Bergin I.L."/>
            <person name="Dyson M.C."/>
            <person name="Messick J.B."/>
        </authorList>
    </citation>
    <scope>NUCLEOTIDE SEQUENCE [LARGE SCALE GENOMIC DNA]</scope>
    <source>
        <strain evidence="7 8">Michigan</strain>
    </source>
</reference>
<proteinExistence type="inferred from homology"/>
<dbReference type="EMBL" id="CP006935">
    <property type="protein sequence ID" value="AHC39787.1"/>
    <property type="molecule type" value="Genomic_DNA"/>
</dbReference>
<keyword evidence="4" id="KW-0694">RNA-binding</keyword>
<comment type="function">
    <text evidence="4">Binds as a heterodimer with protein bS6 to the central domain of the 16S rRNA, where it helps stabilize the platform of the 30S subunit.</text>
</comment>
<evidence type="ECO:0000256" key="1">
    <source>
        <dbReference type="ARBA" id="ARBA00005589"/>
    </source>
</evidence>
<dbReference type="PANTHER" id="PTHR13479:SF40">
    <property type="entry name" value="SMALL RIBOSOMAL SUBUNIT PROTEIN BS18M"/>
    <property type="match status" value="1"/>
</dbReference>
<dbReference type="PRINTS" id="PR00974">
    <property type="entry name" value="RIBOSOMALS18"/>
</dbReference>
<evidence type="ECO:0000256" key="5">
    <source>
        <dbReference type="RuleBase" id="RU003910"/>
    </source>
</evidence>
<dbReference type="InterPro" id="IPR001648">
    <property type="entry name" value="Ribosomal_bS18"/>
</dbReference>
<dbReference type="NCBIfam" id="TIGR00165">
    <property type="entry name" value="S18"/>
    <property type="match status" value="1"/>
</dbReference>
<keyword evidence="8" id="KW-1185">Reference proteome</keyword>
<keyword evidence="3 4" id="KW-0687">Ribonucleoprotein</keyword>
<sequence length="107" mass="12500">MEDSTEKTENSTTSTTETTPVTPPSKPTETPPQKPFRKHRFKKPCWICRQGKLLIDYKEVEFLQNYLKKYNKILIHKISGNCLKHQHQLTQAIKRARYIGLLPFVAD</sequence>
<evidence type="ECO:0000256" key="2">
    <source>
        <dbReference type="ARBA" id="ARBA00022980"/>
    </source>
</evidence>
<keyword evidence="4" id="KW-0699">rRNA-binding</keyword>
<evidence type="ECO:0000256" key="6">
    <source>
        <dbReference type="SAM" id="MobiDB-lite"/>
    </source>
</evidence>
<feature type="region of interest" description="Disordered" evidence="6">
    <location>
        <begin position="1"/>
        <end position="39"/>
    </location>
</feature>
<comment type="subunit">
    <text evidence="4">Part of the 30S ribosomal subunit. Forms a tight heterodimer with protein bS6.</text>
</comment>
<evidence type="ECO:0000313" key="7">
    <source>
        <dbReference type="EMBL" id="AHC39787.1"/>
    </source>
</evidence>
<dbReference type="PANTHER" id="PTHR13479">
    <property type="entry name" value="30S RIBOSOMAL PROTEIN S18"/>
    <property type="match status" value="1"/>
</dbReference>
<dbReference type="InterPro" id="IPR036870">
    <property type="entry name" value="Ribosomal_bS18_sf"/>
</dbReference>
<accession>A0ABN4BLU0</accession>
<organism evidence="7 8">
    <name type="scientific">Mycoplasma ovis str. Michigan</name>
    <dbReference type="NCBI Taxonomy" id="1415773"/>
    <lineage>
        <taxon>Bacteria</taxon>
        <taxon>Bacillati</taxon>
        <taxon>Mycoplasmatota</taxon>
        <taxon>Mollicutes</taxon>
        <taxon>Mycoplasmataceae</taxon>
        <taxon>Mycoplasma</taxon>
    </lineage>
</organism>
<feature type="compositionally biased region" description="Pro residues" evidence="6">
    <location>
        <begin position="21"/>
        <end position="34"/>
    </location>
</feature>
<evidence type="ECO:0000313" key="8">
    <source>
        <dbReference type="Proteomes" id="UP000018745"/>
    </source>
</evidence>
<dbReference type="HAMAP" id="MF_00270">
    <property type="entry name" value="Ribosomal_bS18"/>
    <property type="match status" value="1"/>
</dbReference>
<dbReference type="Pfam" id="PF01084">
    <property type="entry name" value="Ribosomal_S18"/>
    <property type="match status" value="1"/>
</dbReference>
<feature type="compositionally biased region" description="Low complexity" evidence="6">
    <location>
        <begin position="10"/>
        <end position="20"/>
    </location>
</feature>
<evidence type="ECO:0000256" key="3">
    <source>
        <dbReference type="ARBA" id="ARBA00023274"/>
    </source>
</evidence>